<comment type="caution">
    <text evidence="2">The sequence shown here is derived from an EMBL/GenBank/DDBJ whole genome shotgun (WGS) entry which is preliminary data.</text>
</comment>
<dbReference type="InterPro" id="IPR001810">
    <property type="entry name" value="F-box_dom"/>
</dbReference>
<dbReference type="AlphaFoldDB" id="A0A814V8I1"/>
<gene>
    <name evidence="2" type="ORF">SEV965_LOCUS20246</name>
</gene>
<accession>A0A814V8I1</accession>
<dbReference type="Proteomes" id="UP000663889">
    <property type="component" value="Unassembled WGS sequence"/>
</dbReference>
<reference evidence="2" key="1">
    <citation type="submission" date="2021-02" db="EMBL/GenBank/DDBJ databases">
        <authorList>
            <person name="Nowell W R."/>
        </authorList>
    </citation>
    <scope>NUCLEOTIDE SEQUENCE</scope>
</reference>
<feature type="domain" description="F-box" evidence="1">
    <location>
        <begin position="408"/>
        <end position="455"/>
    </location>
</feature>
<proteinExistence type="predicted"/>
<dbReference type="SUPFAM" id="SSF56399">
    <property type="entry name" value="ADP-ribosylation"/>
    <property type="match status" value="1"/>
</dbReference>
<evidence type="ECO:0000259" key="1">
    <source>
        <dbReference type="PROSITE" id="PS50181"/>
    </source>
</evidence>
<name>A0A814V8I1_9BILA</name>
<dbReference type="EMBL" id="CAJNOU010001304">
    <property type="protein sequence ID" value="CAF1184611.1"/>
    <property type="molecule type" value="Genomic_DNA"/>
</dbReference>
<evidence type="ECO:0000313" key="3">
    <source>
        <dbReference type="Proteomes" id="UP000663889"/>
    </source>
</evidence>
<dbReference type="PANTHER" id="PTHR36649:SF28">
    <property type="entry name" value="UBIQUITIN-LIKE DOMAIN-CONTAINING PROTEIN"/>
    <property type="match status" value="1"/>
</dbReference>
<dbReference type="PANTHER" id="PTHR36649">
    <property type="entry name" value="UBIQUITIN-LIKE DOMAIN-CONTAINING PROTEIN"/>
    <property type="match status" value="1"/>
</dbReference>
<dbReference type="PROSITE" id="PS50181">
    <property type="entry name" value="FBOX"/>
    <property type="match status" value="1"/>
</dbReference>
<sequence length="985" mass="117424">MQSRSASTQDTTLRTKDFLSKQPLLPEEKVYYEECKEYYHLTGQPLISVAEEVFDNSTELTTSSLKLCIDEDCNQFDLQGFITKFCGKINLTMKDILIKKIQVGSCILEADIFNKFESNDKKLSLKMICKSITNKLREEFSEMRIFFMFMGSIKSLLNQQKYRAEIKLNPQYNRIYAPGHSYWLGALNDGIDRGNKPYYCPVGWKRCSFYVTDRFYEKFKGWCICYHGTKFEYGLSILLNGLKPAERAEHGAGIYVSPSINYVCHPRYAEVKQLDTSYPSKFFKSGKYVQFVLECRVHPSNIKKIAKETLDAGNTIIDFNIDNKIIEWVINNQNKKIVDFNDPDSSIVCTGIMMRVTDDHPGLLPESQWWYESHICNREKCCLLGINLDVLKRRRLDGYKLTTVDRNKFILENLANEIFYEIFEYLDIHDIYKSFFNLNKRFENLIINSNFLHQINISTISKIDFENFYINILIPYRYRINLFRLSNPFIADIIFSPPRIILQFIHLEKLILDKIQMKYLSKIFNYLTYLPKFHSLIISIGDYIESLDILFTHLFHLLTLKYCKIEYEIKNSEYPLSIYLTEYDSSSIQYLIINGCFPFKSLNNLLCCLPKLRYLSINYLVHCRDYLEREDLSPIKLKYLKNVSLKFDSIRFDKVEKILKNFFYYIQILRLTARYDQAYLNAKRWEDLIVNYMPNLRIFDINHETSMVNNNLSYHDLINQFNSSFWIKKNWFFTHQHDWTRRLDSGIFYSTDPYRRKDYGFHWEIDEQNCSHIQETNLNSVQHVSIYSKQIINIHLNYFPNVTQLTIKHYFQTSDDSIITTLNRMIPLVQLTKLTIESYDFPFEEVIKLLRFTPNLYSLKLNLLAMTKTNSQLIKQNENFQYVTKTNKIKYLDLREYCTLNQIQLIVKLFPQLEYFKTRMNRKEIEPITKYLLLKTKNEIQHLFLLCISETPKICLKELNILIKSENLLKDYFIKFINRDLYLWW</sequence>
<evidence type="ECO:0000313" key="2">
    <source>
        <dbReference type="EMBL" id="CAF1184611.1"/>
    </source>
</evidence>
<protein>
    <recommendedName>
        <fullName evidence="1">F-box domain-containing protein</fullName>
    </recommendedName>
</protein>
<organism evidence="2 3">
    <name type="scientific">Rotaria sordida</name>
    <dbReference type="NCBI Taxonomy" id="392033"/>
    <lineage>
        <taxon>Eukaryota</taxon>
        <taxon>Metazoa</taxon>
        <taxon>Spiralia</taxon>
        <taxon>Gnathifera</taxon>
        <taxon>Rotifera</taxon>
        <taxon>Eurotatoria</taxon>
        <taxon>Bdelloidea</taxon>
        <taxon>Philodinida</taxon>
        <taxon>Philodinidae</taxon>
        <taxon>Rotaria</taxon>
    </lineage>
</organism>